<organism evidence="3 4">
    <name type="scientific">Cylindrodendrum hubeiense</name>
    <dbReference type="NCBI Taxonomy" id="595255"/>
    <lineage>
        <taxon>Eukaryota</taxon>
        <taxon>Fungi</taxon>
        <taxon>Dikarya</taxon>
        <taxon>Ascomycota</taxon>
        <taxon>Pezizomycotina</taxon>
        <taxon>Sordariomycetes</taxon>
        <taxon>Hypocreomycetidae</taxon>
        <taxon>Hypocreales</taxon>
        <taxon>Nectriaceae</taxon>
        <taxon>Cylindrodendrum</taxon>
    </lineage>
</organism>
<evidence type="ECO:0000313" key="4">
    <source>
        <dbReference type="Proteomes" id="UP000722485"/>
    </source>
</evidence>
<feature type="compositionally biased region" description="Polar residues" evidence="1">
    <location>
        <begin position="381"/>
        <end position="391"/>
    </location>
</feature>
<reference evidence="3" key="1">
    <citation type="submission" date="2020-03" db="EMBL/GenBank/DDBJ databases">
        <title>Draft Genome Sequence of Cylindrodendrum hubeiense.</title>
        <authorList>
            <person name="Buettner E."/>
            <person name="Kellner H."/>
        </authorList>
    </citation>
    <scope>NUCLEOTIDE SEQUENCE</scope>
    <source>
        <strain evidence="3">IHI 201604</strain>
    </source>
</reference>
<keyword evidence="2" id="KW-0812">Transmembrane</keyword>
<dbReference type="InterPro" id="IPR053018">
    <property type="entry name" value="Elsinochrome_Biosynth-Asso"/>
</dbReference>
<comment type="caution">
    <text evidence="3">The sequence shown here is derived from an EMBL/GenBank/DDBJ whole genome shotgun (WGS) entry which is preliminary data.</text>
</comment>
<feature type="region of interest" description="Disordered" evidence="1">
    <location>
        <begin position="300"/>
        <end position="324"/>
    </location>
</feature>
<accession>A0A9P5GUA5</accession>
<dbReference type="OrthoDB" id="5427664at2759"/>
<feature type="transmembrane region" description="Helical" evidence="2">
    <location>
        <begin position="104"/>
        <end position="127"/>
    </location>
</feature>
<feature type="compositionally biased region" description="Basic and acidic residues" evidence="1">
    <location>
        <begin position="392"/>
        <end position="403"/>
    </location>
</feature>
<dbReference type="PANTHER" id="PTHR37577">
    <property type="entry name" value="INTEGRAL MEMBRANE PROTEIN"/>
    <property type="match status" value="1"/>
</dbReference>
<dbReference type="Proteomes" id="UP000722485">
    <property type="component" value="Unassembled WGS sequence"/>
</dbReference>
<protein>
    <submittedName>
        <fullName evidence="3">Uncharacterized protein</fullName>
    </submittedName>
</protein>
<feature type="transmembrane region" description="Helical" evidence="2">
    <location>
        <begin position="245"/>
        <end position="264"/>
    </location>
</feature>
<gene>
    <name evidence="3" type="ORF">G7Z17_g13070</name>
</gene>
<keyword evidence="2" id="KW-1133">Transmembrane helix</keyword>
<dbReference type="EMBL" id="JAANBB010000678">
    <property type="protein sequence ID" value="KAF7536316.1"/>
    <property type="molecule type" value="Genomic_DNA"/>
</dbReference>
<feature type="transmembrane region" description="Helical" evidence="2">
    <location>
        <begin position="133"/>
        <end position="152"/>
    </location>
</feature>
<keyword evidence="2" id="KW-0472">Membrane</keyword>
<feature type="transmembrane region" description="Helical" evidence="2">
    <location>
        <begin position="159"/>
        <end position="177"/>
    </location>
</feature>
<evidence type="ECO:0000256" key="2">
    <source>
        <dbReference type="SAM" id="Phobius"/>
    </source>
</evidence>
<evidence type="ECO:0000256" key="1">
    <source>
        <dbReference type="SAM" id="MobiDB-lite"/>
    </source>
</evidence>
<evidence type="ECO:0000313" key="3">
    <source>
        <dbReference type="EMBL" id="KAF7536316.1"/>
    </source>
</evidence>
<feature type="transmembrane region" description="Helical" evidence="2">
    <location>
        <begin position="32"/>
        <end position="58"/>
    </location>
</feature>
<keyword evidence="4" id="KW-1185">Reference proteome</keyword>
<sequence>MGAYVSLEVCKETTLAALGGIKKGEFEGDPDIAGIGIFASFLAVTSFALCLSCVIVMLNMLKHRVVPFCCWGQGIGEPAKKHVTKPTFSEILQAMVLSCSDAQIFTGAAYAVTLRFFAGCLISAYHYNIVANMMLLTCATHLMAISVVRNYWESPWLGGLRVICKTGIFLVTGLLLANQNASLEDAFPTEIPKPGTQNSLLFLGAACFQSQSPQLQHTLDESFRDLKGSIVLSSPGNHIEGWNKFLVILLWYSAAIAMEIAMFIRRGKARNGRRARIVKRFWTIAVKLVKGPFEKFSRKSTPIEASPIAPPPRASTQGRKSTDERTIRGIKRVGQYTLAVYSLGSIAICVWTVVESGMYMAKLRLWVQRSGWLALNDQGLNPENDPTSFGQRNEEPQRWQEYA</sequence>
<dbReference type="PANTHER" id="PTHR37577:SF1">
    <property type="entry name" value="INTEGRAL MEMBRANE PROTEIN"/>
    <property type="match status" value="1"/>
</dbReference>
<name>A0A9P5GUA5_9HYPO</name>
<feature type="region of interest" description="Disordered" evidence="1">
    <location>
        <begin position="381"/>
        <end position="403"/>
    </location>
</feature>
<dbReference type="AlphaFoldDB" id="A0A9P5GUA5"/>
<proteinExistence type="predicted"/>
<feature type="transmembrane region" description="Helical" evidence="2">
    <location>
        <begin position="333"/>
        <end position="354"/>
    </location>
</feature>